<dbReference type="EMBL" id="KY747497">
    <property type="protein sequence ID" value="ASK51390.1"/>
    <property type="molecule type" value="Genomic_DNA"/>
</dbReference>
<dbReference type="Proteomes" id="UP000217428">
    <property type="component" value="Segment"/>
</dbReference>
<evidence type="ECO:0000313" key="2">
    <source>
        <dbReference type="EMBL" id="ASK51390.1"/>
    </source>
</evidence>
<dbReference type="InterPro" id="IPR043018">
    <property type="entry name" value="Poxvirus_sf"/>
</dbReference>
<evidence type="ECO:0000313" key="3">
    <source>
        <dbReference type="Proteomes" id="UP000217428"/>
    </source>
</evidence>
<reference evidence="1" key="2">
    <citation type="submission" date="2017-03" db="EMBL/GenBank/DDBJ databases">
        <authorList>
            <person name="Afonso C.L."/>
            <person name="Miller P.J."/>
            <person name="Scott M.A."/>
            <person name="Spackman E."/>
            <person name="Goraichik I."/>
            <person name="Dimitrov K.M."/>
            <person name="Suarez D.L."/>
            <person name="Swayne D.E."/>
        </authorList>
    </citation>
    <scope>NUCLEOTIDE SEQUENCE</scope>
    <source>
        <strain evidence="1">Washington</strain>
    </source>
</reference>
<reference evidence="1 3" key="1">
    <citation type="journal article" date="2017" name="Virus Genes">
        <title>Characterization of Eptesipoxvirus, a novel poxvirus from a microchiropteran bat.</title>
        <authorList>
            <person name="Tu S.L."/>
            <person name="Nakazawa Y."/>
            <person name="Gao J."/>
            <person name="Wilkins K."/>
            <person name="Gallardo-Romero N."/>
            <person name="Li Y."/>
            <person name="Emerson G.L."/>
            <person name="Carroll D.S."/>
            <person name="Upton C."/>
        </authorList>
    </citation>
    <scope>NUCLEOTIDE SEQUENCE [LARGE SCALE GENOMIC DNA]</scope>
    <source>
        <strain evidence="1 3">Washington</strain>
    </source>
</reference>
<dbReference type="EMBL" id="KY747497">
    <property type="protein sequence ID" value="ASK51204.1"/>
    <property type="molecule type" value="Genomic_DNA"/>
</dbReference>
<organism evidence="1 3">
    <name type="scientific">Eptesipox virus</name>
    <dbReference type="NCBI Taxonomy" id="1329402"/>
    <lineage>
        <taxon>Viruses</taxon>
        <taxon>Varidnaviria</taxon>
        <taxon>Bamfordvirae</taxon>
        <taxon>Nucleocytoviricota</taxon>
        <taxon>Pokkesviricetes</taxon>
        <taxon>Chitovirales</taxon>
        <taxon>Poxviridae</taxon>
        <taxon>Chordopoxvirinae</taxon>
        <taxon>Vespertilionpoxvirus</taxon>
        <taxon>Vespertilionpoxvirus eptesipox</taxon>
    </lineage>
</organism>
<protein>
    <submittedName>
        <fullName evidence="1">Uncharacterized protein</fullName>
    </submittedName>
</protein>
<name>A0A220T673_9POXV</name>
<dbReference type="InterPro" id="IPR022819">
    <property type="entry name" value="Poxvirus_Bcl-2-like"/>
</dbReference>
<sequence length="227" mass="27270">MDVLTTFRIKAYLDELTPISLNEFIHLFKINTNFAKNDRDPSKEEIVYILQEEYSDCCIRLIYDIVNNISNADNIINMIKHEHKNINTINYSIKENLDYYYIDSIRDGIGIDDVIFSYFYWRRYKHKTPNKIFKEFTTYDQLALDYYKKEINEAIFAFNNGEKNYIIDINFNNMDTDSITLCKCAIGTIALLFDKVDYDINFETYFFNQVSIFTRLEFKKIIKRKYK</sequence>
<proteinExistence type="predicted"/>
<dbReference type="OrthoDB" id="20666at10239"/>
<gene>
    <name evidence="1" type="ORF">EPTV-WA-003</name>
    <name evidence="2" type="ORF">EPTV-WA-189</name>
</gene>
<dbReference type="Pfam" id="PF06227">
    <property type="entry name" value="Poxv_Bcl-2-like"/>
    <property type="match status" value="1"/>
</dbReference>
<evidence type="ECO:0000313" key="1">
    <source>
        <dbReference type="EMBL" id="ASK51204.1"/>
    </source>
</evidence>
<keyword evidence="3" id="KW-1185">Reference proteome</keyword>
<accession>A0A220T673</accession>
<dbReference type="Gene3D" id="1.10.437.20">
    <property type="entry name" value="dsDNA poxvirus"/>
    <property type="match status" value="1"/>
</dbReference>